<name>A0A836LM94_9TRYP</name>
<feature type="region of interest" description="Disordered" evidence="1">
    <location>
        <begin position="548"/>
        <end position="568"/>
    </location>
</feature>
<dbReference type="EMBL" id="JAFJZO010000002">
    <property type="protein sequence ID" value="KAG5512127.1"/>
    <property type="molecule type" value="Genomic_DNA"/>
</dbReference>
<dbReference type="GeneID" id="94293605"/>
<feature type="region of interest" description="Disordered" evidence="1">
    <location>
        <begin position="465"/>
        <end position="489"/>
    </location>
</feature>
<protein>
    <submittedName>
        <fullName evidence="2">Uncharacterized protein</fullName>
    </submittedName>
</protein>
<evidence type="ECO:0000256" key="1">
    <source>
        <dbReference type="SAM" id="MobiDB-lite"/>
    </source>
</evidence>
<proteinExistence type="predicted"/>
<comment type="caution">
    <text evidence="2">The sequence shown here is derived from an EMBL/GenBank/DDBJ whole genome shotgun (WGS) entry which is preliminary data.</text>
</comment>
<feature type="region of interest" description="Disordered" evidence="1">
    <location>
        <begin position="798"/>
        <end position="825"/>
    </location>
</feature>
<organism evidence="2 3">
    <name type="scientific">Porcisia hertigi</name>
    <dbReference type="NCBI Taxonomy" id="2761500"/>
    <lineage>
        <taxon>Eukaryota</taxon>
        <taxon>Discoba</taxon>
        <taxon>Euglenozoa</taxon>
        <taxon>Kinetoplastea</taxon>
        <taxon>Metakinetoplastina</taxon>
        <taxon>Trypanosomatida</taxon>
        <taxon>Trypanosomatidae</taxon>
        <taxon>Leishmaniinae</taxon>
        <taxon>Porcisia</taxon>
    </lineage>
</organism>
<dbReference type="Proteomes" id="UP000674318">
    <property type="component" value="Chromosome 2"/>
</dbReference>
<feature type="region of interest" description="Disordered" evidence="1">
    <location>
        <begin position="604"/>
        <end position="659"/>
    </location>
</feature>
<feature type="compositionally biased region" description="Low complexity" evidence="1">
    <location>
        <begin position="639"/>
        <end position="659"/>
    </location>
</feature>
<evidence type="ECO:0000313" key="3">
    <source>
        <dbReference type="Proteomes" id="UP000674318"/>
    </source>
</evidence>
<evidence type="ECO:0000313" key="2">
    <source>
        <dbReference type="EMBL" id="KAG5512127.1"/>
    </source>
</evidence>
<reference evidence="2 3" key="1">
    <citation type="submission" date="2021-02" db="EMBL/GenBank/DDBJ databases">
        <title>Porcisia hertigi Genome sequencing and assembly.</title>
        <authorList>
            <person name="Almutairi H."/>
            <person name="Gatherer D."/>
        </authorList>
    </citation>
    <scope>NUCLEOTIDE SEQUENCE [LARGE SCALE GENOMIC DNA]</scope>
    <source>
        <strain evidence="2 3">C119</strain>
    </source>
</reference>
<sequence>MQWASARGLEGTAERKPSMKPYSGSTGLMPFLRHGGGDAVVATTAPRPTGSVMFPTADLVGRSAFLFGLLQSDHLVHDVHDAIAVLKKVAADNTEDVDAKSLTAGGLSSGEGEALSAVFYFPARPPSPDMPWRPIYGGAVLLCVFDTLEAAQRAIVRVDGVVLNKMKTEVRASASTASTVRVPSPHLVLRPAREFVLGPENTEKALLTYLTTPRLVDLLMRRQRMQKPHEGVVGDAEQRSAMESYARSNLPPGYLCGSAARLYAAILSQQSPYAVDWAAARVAMSRGDGVVVPELSVVEPWACGGDEKYTPERGVATSAAGSPPADSVAPHLMQGADIERRRRASVVCGDGYVPMTLQEEEYCRRYGAGSPIRAGSNRTRSGSVERLTELMPFRISLYHGARGVMRGVSWFWRRAYERLGRKETALIGGLGGLPVAPVDPRAPLQAPSGQADVSHQAPLTALRADLSRRQGLYEPPRARHRPEGLGSGSGVHGICENGGGGGGGGKPIMIPRYNAIGSALSWLPGFHHVAPLFVTGVFPLGGSALPLEQRQQRRRVREESGGLESSSWGGKEAQLYSIASVNAQARRDGSQDCSIFSSHHARMPAPFSDSATRSGAPPQRGESLRQPFPAFSPSSPLYSTDDTSQTSSSRVLRQSSRLSTPMISSIAPSQSHMPLHDSSLASCGESASTSLHRKPEAAGAYDSIVASSRGNRNYIRVVSVQTDSGGSSAVRKGQGACSHTSPAAGSPNEYTALRSGDTGLSGTLAGELRAFGGGAAAGPIGNTNGQSEMMRLTGAVTTADGNCERKSSSSASRRRVEFSLPDETQ</sequence>
<dbReference type="OrthoDB" id="266129at2759"/>
<dbReference type="AlphaFoldDB" id="A0A836LM94"/>
<feature type="region of interest" description="Disordered" evidence="1">
    <location>
        <begin position="724"/>
        <end position="748"/>
    </location>
</feature>
<accession>A0A836LM94</accession>
<dbReference type="KEGG" id="phet:94293605"/>
<dbReference type="RefSeq" id="XP_067759960.1">
    <property type="nucleotide sequence ID" value="XM_067903528.1"/>
</dbReference>
<feature type="region of interest" description="Disordered" evidence="1">
    <location>
        <begin position="1"/>
        <end position="25"/>
    </location>
</feature>
<gene>
    <name evidence="2" type="ORF">JKF63_07592</name>
</gene>
<keyword evidence="3" id="KW-1185">Reference proteome</keyword>